<evidence type="ECO:0000256" key="10">
    <source>
        <dbReference type="ARBA" id="ARBA00023136"/>
    </source>
</evidence>
<proteinExistence type="inferred from homology"/>
<comment type="subcellular location">
    <subcellularLocation>
        <location evidence="1 13">Golgi apparatus membrane</location>
        <topology evidence="1 13">Single-pass type II membrane protein</topology>
    </subcellularLocation>
</comment>
<comment type="caution">
    <text evidence="15">The sequence shown here is derived from an EMBL/GenBank/DDBJ whole genome shotgun (WGS) entry which is preliminary data.</text>
</comment>
<evidence type="ECO:0000256" key="4">
    <source>
        <dbReference type="ARBA" id="ARBA00022676"/>
    </source>
</evidence>
<organism evidence="15 16">
    <name type="scientific">Hibiscus trionum</name>
    <name type="common">Flower of an hour</name>
    <dbReference type="NCBI Taxonomy" id="183268"/>
    <lineage>
        <taxon>Eukaryota</taxon>
        <taxon>Viridiplantae</taxon>
        <taxon>Streptophyta</taxon>
        <taxon>Embryophyta</taxon>
        <taxon>Tracheophyta</taxon>
        <taxon>Spermatophyta</taxon>
        <taxon>Magnoliopsida</taxon>
        <taxon>eudicotyledons</taxon>
        <taxon>Gunneridae</taxon>
        <taxon>Pentapetalae</taxon>
        <taxon>rosids</taxon>
        <taxon>malvids</taxon>
        <taxon>Malvales</taxon>
        <taxon>Malvaceae</taxon>
        <taxon>Malvoideae</taxon>
        <taxon>Hibiscus</taxon>
    </lineage>
</organism>
<evidence type="ECO:0000256" key="7">
    <source>
        <dbReference type="ARBA" id="ARBA00022968"/>
    </source>
</evidence>
<keyword evidence="10" id="KW-0472">Membrane</keyword>
<dbReference type="InterPro" id="IPR029044">
    <property type="entry name" value="Nucleotide-diphossugar_trans"/>
</dbReference>
<evidence type="ECO:0000256" key="2">
    <source>
        <dbReference type="ARBA" id="ARBA00004877"/>
    </source>
</evidence>
<dbReference type="Gene3D" id="3.90.550.10">
    <property type="entry name" value="Spore Coat Polysaccharide Biosynthesis Protein SpsA, Chain A"/>
    <property type="match status" value="1"/>
</dbReference>
<evidence type="ECO:0000256" key="12">
    <source>
        <dbReference type="ARBA" id="ARBA00023316"/>
    </source>
</evidence>
<dbReference type="SUPFAM" id="SSF53448">
    <property type="entry name" value="Nucleotide-diphospho-sugar transferases"/>
    <property type="match status" value="1"/>
</dbReference>
<name>A0A9W7LTI9_HIBTR</name>
<keyword evidence="5" id="KW-0808">Transferase</keyword>
<keyword evidence="16" id="KW-1185">Reference proteome</keyword>
<dbReference type="CDD" id="cd06429">
    <property type="entry name" value="GT8_like_1"/>
    <property type="match status" value="1"/>
</dbReference>
<evidence type="ECO:0000256" key="1">
    <source>
        <dbReference type="ARBA" id="ARBA00004323"/>
    </source>
</evidence>
<dbReference type="GO" id="GO:0071555">
    <property type="term" value="P:cell wall organization"/>
    <property type="evidence" value="ECO:0007669"/>
    <property type="project" value="UniProtKB-KW"/>
</dbReference>
<evidence type="ECO:0000256" key="6">
    <source>
        <dbReference type="ARBA" id="ARBA00022692"/>
    </source>
</evidence>
<keyword evidence="4 13" id="KW-0328">Glycosyltransferase</keyword>
<keyword evidence="7" id="KW-0735">Signal-anchor</keyword>
<accession>A0A9W7LTI9</accession>
<evidence type="ECO:0000256" key="3">
    <source>
        <dbReference type="ARBA" id="ARBA00006351"/>
    </source>
</evidence>
<evidence type="ECO:0000256" key="9">
    <source>
        <dbReference type="ARBA" id="ARBA00023034"/>
    </source>
</evidence>
<dbReference type="GO" id="GO:0047262">
    <property type="term" value="F:polygalacturonate 4-alpha-galacturonosyltransferase activity"/>
    <property type="evidence" value="ECO:0007669"/>
    <property type="project" value="InterPro"/>
</dbReference>
<dbReference type="PANTHER" id="PTHR32116">
    <property type="entry name" value="GALACTURONOSYLTRANSFERASE 4-RELATED"/>
    <property type="match status" value="1"/>
</dbReference>
<evidence type="ECO:0000256" key="8">
    <source>
        <dbReference type="ARBA" id="ARBA00022989"/>
    </source>
</evidence>
<dbReference type="EC" id="2.4.1.-" evidence="13"/>
<gene>
    <name evidence="15" type="ORF">HRI_001280600</name>
</gene>
<dbReference type="Pfam" id="PF25557">
    <property type="entry name" value="GAUT_1"/>
    <property type="match status" value="1"/>
</dbReference>
<dbReference type="InterPro" id="IPR029993">
    <property type="entry name" value="GAUT"/>
</dbReference>
<comment type="pathway">
    <text evidence="2 13">Glycan metabolism; pectin biosynthesis.</text>
</comment>
<feature type="compositionally biased region" description="Basic and acidic residues" evidence="14">
    <location>
        <begin position="126"/>
        <end position="145"/>
    </location>
</feature>
<keyword evidence="11" id="KW-0325">Glycoprotein</keyword>
<feature type="region of interest" description="Disordered" evidence="14">
    <location>
        <begin position="88"/>
        <end position="162"/>
    </location>
</feature>
<dbReference type="GO" id="GO:0000139">
    <property type="term" value="C:Golgi membrane"/>
    <property type="evidence" value="ECO:0007669"/>
    <property type="project" value="UniProtKB-SubCell"/>
</dbReference>
<keyword evidence="9 13" id="KW-0333">Golgi apparatus</keyword>
<dbReference type="FunFam" id="3.90.550.10:FF:000056">
    <property type="entry name" value="Hexosyltransferase"/>
    <property type="match status" value="1"/>
</dbReference>
<dbReference type="Proteomes" id="UP001165190">
    <property type="component" value="Unassembled WGS sequence"/>
</dbReference>
<dbReference type="EMBL" id="BSYR01000012">
    <property type="protein sequence ID" value="GMI76113.1"/>
    <property type="molecule type" value="Genomic_DNA"/>
</dbReference>
<evidence type="ECO:0000256" key="5">
    <source>
        <dbReference type="ARBA" id="ARBA00022679"/>
    </source>
</evidence>
<dbReference type="AlphaFoldDB" id="A0A9W7LTI9"/>
<evidence type="ECO:0000256" key="14">
    <source>
        <dbReference type="SAM" id="MobiDB-lite"/>
    </source>
</evidence>
<protein>
    <recommendedName>
        <fullName evidence="13">Hexosyltransferase</fullName>
        <ecNumber evidence="13">2.4.1.-</ecNumber>
    </recommendedName>
</protein>
<evidence type="ECO:0000313" key="16">
    <source>
        <dbReference type="Proteomes" id="UP001165190"/>
    </source>
</evidence>
<evidence type="ECO:0000313" key="15">
    <source>
        <dbReference type="EMBL" id="GMI76113.1"/>
    </source>
</evidence>
<keyword evidence="8" id="KW-1133">Transmembrane helix</keyword>
<reference evidence="15" key="1">
    <citation type="submission" date="2023-05" db="EMBL/GenBank/DDBJ databases">
        <title>Genome and transcriptome analyses reveal genes involved in the formation of fine ridges on petal epidermal cells in Hibiscus trionum.</title>
        <authorList>
            <person name="Koshimizu S."/>
            <person name="Masuda S."/>
            <person name="Ishii T."/>
            <person name="Shirasu K."/>
            <person name="Hoshino A."/>
            <person name="Arita M."/>
        </authorList>
    </citation>
    <scope>NUCLEOTIDE SEQUENCE</scope>
    <source>
        <strain evidence="15">Hamamatsu line</strain>
    </source>
</reference>
<evidence type="ECO:0000256" key="13">
    <source>
        <dbReference type="RuleBase" id="RU362027"/>
    </source>
</evidence>
<comment type="similarity">
    <text evidence="3 13">Belongs to the glycosyltransferase 8 family.</text>
</comment>
<sequence>MKRHRQWLRIVILSLLCFSVLAPIMLISLRLKTLTSIGNKEFIQDLASIKNRADNLIFNAVEQEGTGELKGPKRLVFKEKDFSSVVSHSSDKNRDLYHSGNAPNASKLLETNGKDKHQIQQNIERVNSRKKEQPNQERGKHDQHLHSQKRGRRDQRLLSQSRGVMDENIKRMRDQLIRAKAYLSFAPPSSNSHLMKELRTRMKETENAVGDACKDSDLPRSASQKMKAMEASLSKASRAYPHCSQMSTKLRAMAYNAEEQIRVQKNEESYLVQLAGRTTPKGLHCLSMRLTAEYFFLRPEERLFPNQQKLNNPDLYHYAVFSDNILACAVVVNSTISSAKEPEKIVFHVVTDSLNLPAISMWFLLNPPGKATIHIQSIENFDWLSTTYSTSEEQKSNDPRFTSALNHLRFYLPDIFPALNKIVLFDHDIVVQRDLTEIWSVDMKGKVNAAVETCLKSEASYRAMHMFVNLSDPFLEKRFDASACTWAFGMNLFDLQEWKRKKLTDLYRGYLQLGLKRSLWKSGSLPLGWITFYNQTVALEKRWHTLGLGYNAGLGSSDIEHAAVLHYDGILKPWLEIGIPKYKGYWSKHLQYDQPYLQQCNINE</sequence>
<keyword evidence="12 13" id="KW-0961">Cell wall biogenesis/degradation</keyword>
<dbReference type="OrthoDB" id="411524at2759"/>
<evidence type="ECO:0000256" key="11">
    <source>
        <dbReference type="ARBA" id="ARBA00023180"/>
    </source>
</evidence>
<keyword evidence="6" id="KW-0812">Transmembrane</keyword>
<dbReference type="InterPro" id="IPR002495">
    <property type="entry name" value="Glyco_trans_8"/>
</dbReference>
<dbReference type="Pfam" id="PF01501">
    <property type="entry name" value="Glyco_transf_8"/>
    <property type="match status" value="1"/>
</dbReference>
<dbReference type="PANTHER" id="PTHR32116:SF0">
    <property type="entry name" value="GALACTURONOSYLTRANSFERASE 6-RELATED"/>
    <property type="match status" value="1"/>
</dbReference>